<feature type="compositionally biased region" description="Basic and acidic residues" evidence="1">
    <location>
        <begin position="180"/>
        <end position="195"/>
    </location>
</feature>
<feature type="compositionally biased region" description="Low complexity" evidence="1">
    <location>
        <begin position="110"/>
        <end position="123"/>
    </location>
</feature>
<evidence type="ECO:0000313" key="2">
    <source>
        <dbReference type="EMBL" id="KAA1138909.1"/>
    </source>
</evidence>
<feature type="region of interest" description="Disordered" evidence="1">
    <location>
        <begin position="109"/>
        <end position="215"/>
    </location>
</feature>
<evidence type="ECO:0000256" key="1">
    <source>
        <dbReference type="SAM" id="MobiDB-lite"/>
    </source>
</evidence>
<keyword evidence="2" id="KW-0489">Methyltransferase</keyword>
<comment type="caution">
    <text evidence="2">The sequence shown here is derived from an EMBL/GenBank/DDBJ whole genome shotgun (WGS) entry which is preliminary data.</text>
</comment>
<dbReference type="PANTHER" id="PTHR12977:SF4">
    <property type="entry name" value="HISTONE-LYSINE N-METHYLTRANSFERASE KMT5B"/>
    <property type="match status" value="1"/>
</dbReference>
<dbReference type="GO" id="GO:0032259">
    <property type="term" value="P:methylation"/>
    <property type="evidence" value="ECO:0007669"/>
    <property type="project" value="UniProtKB-KW"/>
</dbReference>
<dbReference type="GO" id="GO:0042799">
    <property type="term" value="F:histone H4K20 methyltransferase activity"/>
    <property type="evidence" value="ECO:0007669"/>
    <property type="project" value="TreeGrafter"/>
</dbReference>
<protein>
    <submittedName>
        <fullName evidence="2">Histone-lysine N-methyltransferase set9</fullName>
    </submittedName>
</protein>
<dbReference type="AlphaFoldDB" id="A0A5B0SN92"/>
<evidence type="ECO:0000313" key="3">
    <source>
        <dbReference type="Proteomes" id="UP000325313"/>
    </source>
</evidence>
<dbReference type="GO" id="GO:0005634">
    <property type="term" value="C:nucleus"/>
    <property type="evidence" value="ECO:0007669"/>
    <property type="project" value="TreeGrafter"/>
</dbReference>
<name>A0A5B0SN92_PUCGR</name>
<dbReference type="InterPro" id="IPR039977">
    <property type="entry name" value="Suv4-20/Set9"/>
</dbReference>
<dbReference type="PANTHER" id="PTHR12977">
    <property type="entry name" value="SUPPRESSOR OF VARIEGATION 4-20-RELATED"/>
    <property type="match status" value="1"/>
</dbReference>
<reference evidence="2 3" key="1">
    <citation type="submission" date="2019-05" db="EMBL/GenBank/DDBJ databases">
        <title>Emergence of the Ug99 lineage of the wheat stem rust pathogen through somatic hybridization.</title>
        <authorList>
            <person name="Li F."/>
            <person name="Upadhyaya N.M."/>
            <person name="Sperschneider J."/>
            <person name="Matny O."/>
            <person name="Nguyen-Phuc H."/>
            <person name="Mago R."/>
            <person name="Raley C."/>
            <person name="Miller M.E."/>
            <person name="Silverstein K.A.T."/>
            <person name="Henningsen E."/>
            <person name="Hirsch C.D."/>
            <person name="Visser B."/>
            <person name="Pretorius Z.A."/>
            <person name="Steffenson B.J."/>
            <person name="Schwessinger B."/>
            <person name="Dodds P.N."/>
            <person name="Figueroa M."/>
        </authorList>
    </citation>
    <scope>NUCLEOTIDE SEQUENCE [LARGE SCALE GENOMIC DNA]</scope>
    <source>
        <strain evidence="2 3">Ug99</strain>
    </source>
</reference>
<dbReference type="EMBL" id="VDEP01000001">
    <property type="protein sequence ID" value="KAA1138909.1"/>
    <property type="molecule type" value="Genomic_DNA"/>
</dbReference>
<gene>
    <name evidence="2" type="primary">SET9_4</name>
    <name evidence="2" type="ORF">PGTUg99_028965</name>
</gene>
<dbReference type="Proteomes" id="UP000325313">
    <property type="component" value="Unassembled WGS sequence"/>
</dbReference>
<accession>A0A5B0SN92</accession>
<proteinExistence type="predicted"/>
<organism evidence="2 3">
    <name type="scientific">Puccinia graminis f. sp. tritici</name>
    <dbReference type="NCBI Taxonomy" id="56615"/>
    <lineage>
        <taxon>Eukaryota</taxon>
        <taxon>Fungi</taxon>
        <taxon>Dikarya</taxon>
        <taxon>Basidiomycota</taxon>
        <taxon>Pucciniomycotina</taxon>
        <taxon>Pucciniomycetes</taxon>
        <taxon>Pucciniales</taxon>
        <taxon>Pucciniaceae</taxon>
        <taxon>Puccinia</taxon>
    </lineage>
</organism>
<keyword evidence="2" id="KW-0808">Transferase</keyword>
<sequence>MRIRVRMSFPPPNPGGYPGIPWDTRDQWPAGRVSFQPAILFALQVQTGELRNLTKATTLIRQLPAVIHYLNNSEPPRLGKHIGLYLQLFLPKCGIRFCKTDRYLVGQVASTTGSPSTCTSSISPKLHSRPRHAVVKERQPKPASRPRRKPRSFPAALDTPSEHSGSLSPVPTPRLIPSHRSNDNIPRDIQPKDDPASSAKSPSTNGHRLLVSSIG</sequence>